<keyword evidence="4" id="KW-0328">Glycosyltransferase</keyword>
<keyword evidence="1 4" id="KW-0808">Transferase</keyword>
<protein>
    <submittedName>
        <fullName evidence="4">Glycosyltransferase</fullName>
        <ecNumber evidence="4">2.4.-.-</ecNumber>
    </submittedName>
</protein>
<dbReference type="PANTHER" id="PTHR46401:SF2">
    <property type="entry name" value="GLYCOSYLTRANSFERASE WBBK-RELATED"/>
    <property type="match status" value="1"/>
</dbReference>
<name>A0AAW5HYY7_9BACT</name>
<proteinExistence type="predicted"/>
<evidence type="ECO:0000256" key="1">
    <source>
        <dbReference type="ARBA" id="ARBA00022679"/>
    </source>
</evidence>
<dbReference type="InterPro" id="IPR001296">
    <property type="entry name" value="Glyco_trans_1"/>
</dbReference>
<dbReference type="GO" id="GO:0016757">
    <property type="term" value="F:glycosyltransferase activity"/>
    <property type="evidence" value="ECO:0007669"/>
    <property type="project" value="UniProtKB-KW"/>
</dbReference>
<evidence type="ECO:0000313" key="5">
    <source>
        <dbReference type="Proteomes" id="UP001206014"/>
    </source>
</evidence>
<organism evidence="4 5">
    <name type="scientific">Segatella copri</name>
    <dbReference type="NCBI Taxonomy" id="165179"/>
    <lineage>
        <taxon>Bacteria</taxon>
        <taxon>Pseudomonadati</taxon>
        <taxon>Bacteroidota</taxon>
        <taxon>Bacteroidia</taxon>
        <taxon>Bacteroidales</taxon>
        <taxon>Prevotellaceae</taxon>
        <taxon>Segatella</taxon>
    </lineage>
</organism>
<dbReference type="Pfam" id="PF13439">
    <property type="entry name" value="Glyco_transf_4"/>
    <property type="match status" value="1"/>
</dbReference>
<dbReference type="Pfam" id="PF00534">
    <property type="entry name" value="Glycos_transf_1"/>
    <property type="match status" value="1"/>
</dbReference>
<gene>
    <name evidence="4" type="ORF">NND11_03580</name>
</gene>
<dbReference type="PANTHER" id="PTHR46401">
    <property type="entry name" value="GLYCOSYLTRANSFERASE WBBK-RELATED"/>
    <property type="match status" value="1"/>
</dbReference>
<dbReference type="InterPro" id="IPR028098">
    <property type="entry name" value="Glyco_trans_4-like_N"/>
</dbReference>
<dbReference type="RefSeq" id="WP_153081501.1">
    <property type="nucleotide sequence ID" value="NZ_JAJTTD010000002.1"/>
</dbReference>
<feature type="domain" description="Glycosyltransferase subfamily 4-like N-terminal" evidence="3">
    <location>
        <begin position="58"/>
        <end position="217"/>
    </location>
</feature>
<accession>A0AAW5HYY7</accession>
<reference evidence="4" key="1">
    <citation type="submission" date="2022-07" db="EMBL/GenBank/DDBJ databases">
        <title>Prevotella copri.</title>
        <authorList>
            <person name="Yang C."/>
        </authorList>
    </citation>
    <scope>NUCLEOTIDE SEQUENCE</scope>
    <source>
        <strain evidence="4">HF88</strain>
    </source>
</reference>
<dbReference type="EC" id="2.4.-.-" evidence="4"/>
<evidence type="ECO:0000313" key="4">
    <source>
        <dbReference type="EMBL" id="MCP9500643.1"/>
    </source>
</evidence>
<dbReference type="AlphaFoldDB" id="A0AAW5HYY7"/>
<evidence type="ECO:0000259" key="2">
    <source>
        <dbReference type="Pfam" id="PF00534"/>
    </source>
</evidence>
<evidence type="ECO:0000259" key="3">
    <source>
        <dbReference type="Pfam" id="PF13439"/>
    </source>
</evidence>
<dbReference type="EMBL" id="JANDXR010000002">
    <property type="protein sequence ID" value="MCP9500643.1"/>
    <property type="molecule type" value="Genomic_DNA"/>
</dbReference>
<dbReference type="SUPFAM" id="SSF53756">
    <property type="entry name" value="UDP-Glycosyltransferase/glycogen phosphorylase"/>
    <property type="match status" value="1"/>
</dbReference>
<comment type="caution">
    <text evidence="4">The sequence shown here is derived from an EMBL/GenBank/DDBJ whole genome shotgun (WGS) entry which is preliminary data.</text>
</comment>
<dbReference type="Gene3D" id="3.40.50.2000">
    <property type="entry name" value="Glycogen Phosphorylase B"/>
    <property type="match status" value="2"/>
</dbReference>
<dbReference type="GO" id="GO:0009103">
    <property type="term" value="P:lipopolysaccharide biosynthetic process"/>
    <property type="evidence" value="ECO:0007669"/>
    <property type="project" value="TreeGrafter"/>
</dbReference>
<dbReference type="Proteomes" id="UP001206014">
    <property type="component" value="Unassembled WGS sequence"/>
</dbReference>
<sequence length="407" mass="46943">MTKLLQINITANWGSHGKIAEGIGKLAISKGWDSYIAYGRWSNPSTSVLYHIGSMIDERIHGVFSRIFDNHGLMSKHATKNLIKFIEEIDPDIIHLHNIHGYYLNYPMLMNYLARSNKIVVWTLHDCWPYTGHCAHYMYVKCNKWQKHCHNCIQKNAYPCSLLYDHSSRNYSLKKKYFLLIPKLTIVPVSKWLENELQKSFLSSIPCHQIYNGINLDVFKPSFNINIRKQFEISESTKIILGIASNWYRKGLEDFIKLAGMVSSEYKIILVGINKNDKKLIPANIITITRTENIDELRNIYTQANVYFNPTQEDNFPTTNIESLACGTPVVTYNTGGSPEAIDSKTGFVIIDNNLLKAKECIEQICCSESSDNFSVACRERAIKLYNMSARFEEYFNLYERLLKKDK</sequence>
<feature type="domain" description="Glycosyl transferase family 1" evidence="2">
    <location>
        <begin position="226"/>
        <end position="373"/>
    </location>
</feature>